<proteinExistence type="predicted"/>
<reference evidence="2 3" key="2">
    <citation type="submission" date="2023-10" db="EMBL/GenBank/DDBJ databases">
        <authorList>
            <person name="Choi B."/>
        </authorList>
    </citation>
    <scope>NUCLEOTIDE SEQUENCE [LARGE SCALE GENOMIC DNA]</scope>
    <source>
        <strain evidence="2 3">UMB0959</strain>
    </source>
</reference>
<evidence type="ECO:0000313" key="2">
    <source>
        <dbReference type="EMBL" id="WOS95632.1"/>
    </source>
</evidence>
<feature type="domain" description="VOC" evidence="1">
    <location>
        <begin position="7"/>
        <end position="133"/>
    </location>
</feature>
<dbReference type="InterPro" id="IPR037523">
    <property type="entry name" value="VOC_core"/>
</dbReference>
<evidence type="ECO:0000313" key="3">
    <source>
        <dbReference type="Proteomes" id="UP000243626"/>
    </source>
</evidence>
<dbReference type="SUPFAM" id="SSF54593">
    <property type="entry name" value="Glyoxalase/Bleomycin resistance protein/Dihydroxybiphenyl dioxygenase"/>
    <property type="match status" value="1"/>
</dbReference>
<dbReference type="PANTHER" id="PTHR36110:SF3">
    <property type="entry name" value="VOC DOMAIN-CONTAINING PROTEIN"/>
    <property type="match status" value="1"/>
</dbReference>
<evidence type="ECO:0000259" key="1">
    <source>
        <dbReference type="PROSITE" id="PS51819"/>
    </source>
</evidence>
<dbReference type="InterPro" id="IPR029068">
    <property type="entry name" value="Glyas_Bleomycin-R_OHBP_Dase"/>
</dbReference>
<name>A0AAF1BS70_9STAP</name>
<dbReference type="InterPro" id="IPR004360">
    <property type="entry name" value="Glyas_Fos-R_dOase_dom"/>
</dbReference>
<dbReference type="AlphaFoldDB" id="A0AAF1BS70"/>
<dbReference type="KEGG" id="nmy:CJ229_005940"/>
<keyword evidence="2" id="KW-0560">Oxidoreductase</keyword>
<dbReference type="InterPro" id="IPR052537">
    <property type="entry name" value="Extradiol_RC_dioxygenase"/>
</dbReference>
<sequence length="318" mass="36848">MENKLLGLHHVTAMTKDAIENYKFFTEILGMRLVKKTVNQDDIYTYHTFFADDVGNAGTDMTFFDFPNQVKGKKGTNSLYRTSFRVPSDAAIEYYKKRFETFNVTHEEITEFNGHKVLRFEDDDEQYYQLISDEDNRGVQAGIPWENGPVPKEYAIYGLGPMVIKVSYYDAFIDMLQNVYDMEVVSKNDTYTILTMGEGGNGAELHVFHDEESEDSKQGYGEIHHVAFRVKDDEALNNWVQRYKEHRVPNSGIIDRFYFKALYARIGHILFEISTDGPGFMTDEPYETLGESLALPPALEHRREDIETRIRPFDTSRK</sequence>
<protein>
    <submittedName>
        <fullName evidence="2">Ring-cleaving dioxygenase</fullName>
    </submittedName>
</protein>
<feature type="domain" description="VOC" evidence="1">
    <location>
        <begin position="158"/>
        <end position="276"/>
    </location>
</feature>
<dbReference type="PROSITE" id="PS51819">
    <property type="entry name" value="VOC"/>
    <property type="match status" value="2"/>
</dbReference>
<organism evidence="2 3">
    <name type="scientific">Nosocomiicoccus massiliensis</name>
    <dbReference type="NCBI Taxonomy" id="1232430"/>
    <lineage>
        <taxon>Bacteria</taxon>
        <taxon>Bacillati</taxon>
        <taxon>Bacillota</taxon>
        <taxon>Bacilli</taxon>
        <taxon>Bacillales</taxon>
        <taxon>Staphylococcaceae</taxon>
        <taxon>Nosocomiicoccus</taxon>
    </lineage>
</organism>
<accession>A0AAF1BS70</accession>
<dbReference type="Gene3D" id="3.10.180.10">
    <property type="entry name" value="2,3-Dihydroxybiphenyl 1,2-Dioxygenase, domain 1"/>
    <property type="match status" value="2"/>
</dbReference>
<dbReference type="Proteomes" id="UP000243626">
    <property type="component" value="Chromosome"/>
</dbReference>
<dbReference type="EMBL" id="CP136964">
    <property type="protein sequence ID" value="WOS95632.1"/>
    <property type="molecule type" value="Genomic_DNA"/>
</dbReference>
<dbReference type="GO" id="GO:0051213">
    <property type="term" value="F:dioxygenase activity"/>
    <property type="evidence" value="ECO:0007669"/>
    <property type="project" value="UniProtKB-KW"/>
</dbReference>
<dbReference type="RefSeq" id="WP_102167028.1">
    <property type="nucleotide sequence ID" value="NZ_CP136964.1"/>
</dbReference>
<dbReference type="Pfam" id="PF00903">
    <property type="entry name" value="Glyoxalase"/>
    <property type="match status" value="2"/>
</dbReference>
<keyword evidence="3" id="KW-1185">Reference proteome</keyword>
<dbReference type="CDD" id="cd08347">
    <property type="entry name" value="PcpA_C_like"/>
    <property type="match status" value="1"/>
</dbReference>
<gene>
    <name evidence="2" type="ORF">CJ229_005940</name>
</gene>
<keyword evidence="2" id="KW-0223">Dioxygenase</keyword>
<reference evidence="3" key="1">
    <citation type="submission" date="2017-09" db="EMBL/GenBank/DDBJ databases">
        <title>Bacterial strain isolated from the female urinary microbiota.</title>
        <authorList>
            <person name="Thomas-White K."/>
            <person name="Kumar N."/>
            <person name="Forster S."/>
            <person name="Putonti C."/>
            <person name="Lawley T."/>
            <person name="Wolfe A.J."/>
        </authorList>
    </citation>
    <scope>NUCLEOTIDE SEQUENCE [LARGE SCALE GENOMIC DNA]</scope>
    <source>
        <strain evidence="3">UMB0959</strain>
    </source>
</reference>
<dbReference type="PANTHER" id="PTHR36110">
    <property type="entry name" value="RING-CLEAVING DIOXYGENASE MHQE-RELATED"/>
    <property type="match status" value="1"/>
</dbReference>